<accession>A0ABV8LZA9</accession>
<name>A0ABV8LZA9_9ACTN</name>
<sequence length="96" mass="10434">MAERSPSGTPQRRTATTPRIPRPRRADHDTIGDNPDTDDTTSAPAPVGALVRYLTDPAIEEAIQAFVATAPPMSEVKRAKLARLLGTDRCNLEPRD</sequence>
<dbReference type="Proteomes" id="UP001595816">
    <property type="component" value="Unassembled WGS sequence"/>
</dbReference>
<evidence type="ECO:0000313" key="3">
    <source>
        <dbReference type="Proteomes" id="UP001595816"/>
    </source>
</evidence>
<organism evidence="2 3">
    <name type="scientific">Hamadaea flava</name>
    <dbReference type="NCBI Taxonomy" id="1742688"/>
    <lineage>
        <taxon>Bacteria</taxon>
        <taxon>Bacillati</taxon>
        <taxon>Actinomycetota</taxon>
        <taxon>Actinomycetes</taxon>
        <taxon>Micromonosporales</taxon>
        <taxon>Micromonosporaceae</taxon>
        <taxon>Hamadaea</taxon>
    </lineage>
</organism>
<protein>
    <submittedName>
        <fullName evidence="2">Uncharacterized protein</fullName>
    </submittedName>
</protein>
<dbReference type="EMBL" id="JBHSAY010000024">
    <property type="protein sequence ID" value="MFC4135696.1"/>
    <property type="molecule type" value="Genomic_DNA"/>
</dbReference>
<evidence type="ECO:0000256" key="1">
    <source>
        <dbReference type="SAM" id="MobiDB-lite"/>
    </source>
</evidence>
<proteinExistence type="predicted"/>
<reference evidence="3" key="1">
    <citation type="journal article" date="2019" name="Int. J. Syst. Evol. Microbiol.">
        <title>The Global Catalogue of Microorganisms (GCM) 10K type strain sequencing project: providing services to taxonomists for standard genome sequencing and annotation.</title>
        <authorList>
            <consortium name="The Broad Institute Genomics Platform"/>
            <consortium name="The Broad Institute Genome Sequencing Center for Infectious Disease"/>
            <person name="Wu L."/>
            <person name="Ma J."/>
        </authorList>
    </citation>
    <scope>NUCLEOTIDE SEQUENCE [LARGE SCALE GENOMIC DNA]</scope>
    <source>
        <strain evidence="3">CGMCC 4.7289</strain>
    </source>
</reference>
<evidence type="ECO:0000313" key="2">
    <source>
        <dbReference type="EMBL" id="MFC4135696.1"/>
    </source>
</evidence>
<feature type="compositionally biased region" description="Low complexity" evidence="1">
    <location>
        <begin position="9"/>
        <end position="19"/>
    </location>
</feature>
<keyword evidence="3" id="KW-1185">Reference proteome</keyword>
<dbReference type="RefSeq" id="WP_253760681.1">
    <property type="nucleotide sequence ID" value="NZ_JAMZDZ010000001.1"/>
</dbReference>
<feature type="region of interest" description="Disordered" evidence="1">
    <location>
        <begin position="1"/>
        <end position="45"/>
    </location>
</feature>
<gene>
    <name evidence="2" type="ORF">ACFOZ4_34215</name>
</gene>
<comment type="caution">
    <text evidence="2">The sequence shown here is derived from an EMBL/GenBank/DDBJ whole genome shotgun (WGS) entry which is preliminary data.</text>
</comment>